<sequence>MPLPHENKPQTVTYKDLTWQIDPTILDDLDFIEHLYDLTHADETTQDGDGALAVVPLLRTLCGDKYKEVKSALRDPESGRIDAQTVQEFTMDVMKQLNPNS</sequence>
<evidence type="ECO:0000313" key="1">
    <source>
        <dbReference type="EMBL" id="TCD53771.1"/>
    </source>
</evidence>
<dbReference type="OrthoDB" id="5198664at2"/>
<evidence type="ECO:0000313" key="2">
    <source>
        <dbReference type="Proteomes" id="UP000291289"/>
    </source>
</evidence>
<protein>
    <submittedName>
        <fullName evidence="1">Uncharacterized protein</fullName>
    </submittedName>
</protein>
<gene>
    <name evidence="1" type="ORF">EJ419_07335</name>
</gene>
<dbReference type="AlphaFoldDB" id="A0A4R0QWS8"/>
<keyword evidence="2" id="KW-1185">Reference proteome</keyword>
<comment type="caution">
    <text evidence="1">The sequence shown here is derived from an EMBL/GenBank/DDBJ whole genome shotgun (WGS) entry which is preliminary data.</text>
</comment>
<accession>A0A4R0QWS8</accession>
<reference evidence="1 2" key="1">
    <citation type="submission" date="2018-12" db="EMBL/GenBank/DDBJ databases">
        <title>Alloscrdovia theropitheci sp. nov: a novel taxon from the feces of the bleeding-herat monkey (Theropithecus geleda).</title>
        <authorList>
            <person name="Modesto M."/>
        </authorList>
    </citation>
    <scope>NUCLEOTIDE SEQUENCE [LARGE SCALE GENOMIC DNA]</scope>
    <source>
        <strain evidence="1 2">GLDI4/2</strain>
    </source>
</reference>
<dbReference type="Proteomes" id="UP000291289">
    <property type="component" value="Unassembled WGS sequence"/>
</dbReference>
<proteinExistence type="predicted"/>
<dbReference type="EMBL" id="RXLP01000026">
    <property type="protein sequence ID" value="TCD53771.1"/>
    <property type="molecule type" value="Genomic_DNA"/>
</dbReference>
<organism evidence="1 2">
    <name type="scientific">Alloscardovia theropitheci</name>
    <dbReference type="NCBI Taxonomy" id="2496842"/>
    <lineage>
        <taxon>Bacteria</taxon>
        <taxon>Bacillati</taxon>
        <taxon>Actinomycetota</taxon>
        <taxon>Actinomycetes</taxon>
        <taxon>Bifidobacteriales</taxon>
        <taxon>Bifidobacteriaceae</taxon>
        <taxon>Alloscardovia</taxon>
    </lineage>
</organism>
<name>A0A4R0QWS8_9BIFI</name>
<dbReference type="RefSeq" id="WP_131285106.1">
    <property type="nucleotide sequence ID" value="NZ_RXLP01000026.1"/>
</dbReference>